<dbReference type="GO" id="GO:0005886">
    <property type="term" value="C:plasma membrane"/>
    <property type="evidence" value="ECO:0007669"/>
    <property type="project" value="UniProtKB-SubCell"/>
</dbReference>
<keyword evidence="4 6" id="KW-1133">Transmembrane helix</keyword>
<comment type="subcellular location">
    <subcellularLocation>
        <location evidence="1">Cell membrane</location>
        <topology evidence="1">Multi-pass membrane protein</topology>
    </subcellularLocation>
</comment>
<evidence type="ECO:0000313" key="8">
    <source>
        <dbReference type="EMBL" id="EQD35736.1"/>
    </source>
</evidence>
<keyword evidence="3 6" id="KW-0812">Transmembrane</keyword>
<dbReference type="InterPro" id="IPR003838">
    <property type="entry name" value="ABC3_permease_C"/>
</dbReference>
<feature type="transmembrane region" description="Helical" evidence="6">
    <location>
        <begin position="109"/>
        <end position="134"/>
    </location>
</feature>
<dbReference type="PANTHER" id="PTHR43738">
    <property type="entry name" value="ABC TRANSPORTER, MEMBRANE PROTEIN"/>
    <property type="match status" value="1"/>
</dbReference>
<sequence>VQGYNRLPGIVTLVFVKVVNGSSPPAVNAVVHRIEYAMPQLTTITTATQFGRADQTLVYLEAAVTASSVLAIAIGAVIVGNTMLLSLFERTREFGLLRAVGWTRRRLIGLLLGESLVLALVGAAAGVALSFAAIALLEQIPSLAGVLHATFTANAFAR</sequence>
<accession>T0YJW7</accession>
<organism evidence="8">
    <name type="scientific">mine drainage metagenome</name>
    <dbReference type="NCBI Taxonomy" id="410659"/>
    <lineage>
        <taxon>unclassified sequences</taxon>
        <taxon>metagenomes</taxon>
        <taxon>ecological metagenomes</taxon>
    </lineage>
</organism>
<reference evidence="8" key="2">
    <citation type="journal article" date="2014" name="ISME J.">
        <title>Microbial stratification in low pH oxic and suboxic macroscopic growths along an acid mine drainage.</title>
        <authorList>
            <person name="Mendez-Garcia C."/>
            <person name="Mesa V."/>
            <person name="Sprenger R.R."/>
            <person name="Richter M."/>
            <person name="Diez M.S."/>
            <person name="Solano J."/>
            <person name="Bargiela R."/>
            <person name="Golyshina O.V."/>
            <person name="Manteca A."/>
            <person name="Ramos J.L."/>
            <person name="Gallego J.R."/>
            <person name="Llorente I."/>
            <person name="Martins Dos Santos V.A."/>
            <person name="Jensen O.N."/>
            <person name="Pelaez A.I."/>
            <person name="Sanchez J."/>
            <person name="Ferrer M."/>
        </authorList>
    </citation>
    <scope>NUCLEOTIDE SEQUENCE</scope>
</reference>
<feature type="domain" description="ABC3 transporter permease C-terminal" evidence="7">
    <location>
        <begin position="68"/>
        <end position="142"/>
    </location>
</feature>
<keyword evidence="5 6" id="KW-0472">Membrane</keyword>
<evidence type="ECO:0000256" key="5">
    <source>
        <dbReference type="ARBA" id="ARBA00023136"/>
    </source>
</evidence>
<protein>
    <submittedName>
        <fullName evidence="8">Membrane protein containing DUF214, permase predicted</fullName>
    </submittedName>
</protein>
<dbReference type="AlphaFoldDB" id="T0YJW7"/>
<evidence type="ECO:0000256" key="2">
    <source>
        <dbReference type="ARBA" id="ARBA00022475"/>
    </source>
</evidence>
<feature type="non-terminal residue" evidence="8">
    <location>
        <position position="158"/>
    </location>
</feature>
<feature type="transmembrane region" description="Helical" evidence="6">
    <location>
        <begin position="62"/>
        <end position="88"/>
    </location>
</feature>
<keyword evidence="2" id="KW-1003">Cell membrane</keyword>
<evidence type="ECO:0000256" key="4">
    <source>
        <dbReference type="ARBA" id="ARBA00022989"/>
    </source>
</evidence>
<evidence type="ECO:0000259" key="7">
    <source>
        <dbReference type="Pfam" id="PF02687"/>
    </source>
</evidence>
<dbReference type="Pfam" id="PF02687">
    <property type="entry name" value="FtsX"/>
    <property type="match status" value="1"/>
</dbReference>
<evidence type="ECO:0000256" key="1">
    <source>
        <dbReference type="ARBA" id="ARBA00004651"/>
    </source>
</evidence>
<dbReference type="PANTHER" id="PTHR43738:SF2">
    <property type="entry name" value="ABC TRANSPORTER PERMEASE"/>
    <property type="match status" value="1"/>
</dbReference>
<evidence type="ECO:0000256" key="6">
    <source>
        <dbReference type="SAM" id="Phobius"/>
    </source>
</evidence>
<reference evidence="8" key="1">
    <citation type="submission" date="2013-08" db="EMBL/GenBank/DDBJ databases">
        <authorList>
            <person name="Mendez C."/>
            <person name="Richter M."/>
            <person name="Ferrer M."/>
            <person name="Sanchez J."/>
        </authorList>
    </citation>
    <scope>NUCLEOTIDE SEQUENCE</scope>
</reference>
<gene>
    <name evidence="8" type="ORF">B1B_16790</name>
</gene>
<dbReference type="EMBL" id="AUZY01011191">
    <property type="protein sequence ID" value="EQD35736.1"/>
    <property type="molecule type" value="Genomic_DNA"/>
</dbReference>
<feature type="non-terminal residue" evidence="8">
    <location>
        <position position="1"/>
    </location>
</feature>
<comment type="caution">
    <text evidence="8">The sequence shown here is derived from an EMBL/GenBank/DDBJ whole genome shotgun (WGS) entry which is preliminary data.</text>
</comment>
<dbReference type="InterPro" id="IPR051125">
    <property type="entry name" value="ABC-4/HrtB_transporter"/>
</dbReference>
<name>T0YJW7_9ZZZZ</name>
<evidence type="ECO:0000256" key="3">
    <source>
        <dbReference type="ARBA" id="ARBA00022692"/>
    </source>
</evidence>
<proteinExistence type="predicted"/>